<feature type="domain" description="EGF-like" evidence="8">
    <location>
        <begin position="460"/>
        <end position="496"/>
    </location>
</feature>
<dbReference type="PRINTS" id="PR00011">
    <property type="entry name" value="EGFLAMININ"/>
</dbReference>
<dbReference type="OrthoDB" id="283575at2759"/>
<dbReference type="Pfam" id="PF23106">
    <property type="entry name" value="EGF_Teneurin"/>
    <property type="match status" value="1"/>
</dbReference>
<keyword evidence="3" id="KW-0677">Repeat</keyword>
<evidence type="ECO:0000256" key="3">
    <source>
        <dbReference type="ARBA" id="ARBA00022737"/>
    </source>
</evidence>
<feature type="domain" description="EGF-like" evidence="8">
    <location>
        <begin position="1374"/>
        <end position="1416"/>
    </location>
</feature>
<feature type="disulfide bond" evidence="6">
    <location>
        <begin position="977"/>
        <end position="986"/>
    </location>
</feature>
<feature type="disulfide bond" evidence="6">
    <location>
        <begin position="373"/>
        <end position="382"/>
    </location>
</feature>
<feature type="domain" description="EGF-like" evidence="8">
    <location>
        <begin position="218"/>
        <end position="251"/>
    </location>
</feature>
<evidence type="ECO:0000256" key="1">
    <source>
        <dbReference type="ARBA" id="ARBA00022536"/>
    </source>
</evidence>
<feature type="disulfide bond" evidence="6">
    <location>
        <begin position="1344"/>
        <end position="1354"/>
    </location>
</feature>
<dbReference type="InterPro" id="IPR013032">
    <property type="entry name" value="EGF-like_CS"/>
</dbReference>
<dbReference type="Gene3D" id="2.10.25.10">
    <property type="entry name" value="Laminin"/>
    <property type="match status" value="19"/>
</dbReference>
<comment type="caution">
    <text evidence="6">Lacks conserved residue(s) required for the propagation of feature annotation.</text>
</comment>
<evidence type="ECO:0000256" key="7">
    <source>
        <dbReference type="SAM" id="SignalP"/>
    </source>
</evidence>
<dbReference type="InterPro" id="IPR001881">
    <property type="entry name" value="EGF-like_Ca-bd_dom"/>
</dbReference>
<dbReference type="EMBL" id="LK028577">
    <property type="protein sequence ID" value="CDS17236.1"/>
    <property type="molecule type" value="Genomic_DNA"/>
</dbReference>
<dbReference type="InterPro" id="IPR002049">
    <property type="entry name" value="LE_dom"/>
</dbReference>
<dbReference type="PANTHER" id="PTHR24050">
    <property type="entry name" value="PA14 DOMAIN-CONTAINING PROTEIN"/>
    <property type="match status" value="1"/>
</dbReference>
<dbReference type="SMART" id="SM00181">
    <property type="entry name" value="EGF"/>
    <property type="match status" value="31"/>
</dbReference>
<evidence type="ECO:0000256" key="4">
    <source>
        <dbReference type="ARBA" id="ARBA00023157"/>
    </source>
</evidence>
<feature type="domain" description="EGF-like" evidence="8">
    <location>
        <begin position="1294"/>
        <end position="1336"/>
    </location>
</feature>
<feature type="signal peptide" evidence="7">
    <location>
        <begin position="1"/>
        <end position="17"/>
    </location>
</feature>
<proteinExistence type="predicted"/>
<dbReference type="CDD" id="cd00054">
    <property type="entry name" value="EGF_CA"/>
    <property type="match status" value="1"/>
</dbReference>
<feature type="domain" description="EGF-like" evidence="8">
    <location>
        <begin position="1340"/>
        <end position="1372"/>
    </location>
</feature>
<feature type="disulfide bond" evidence="6">
    <location>
        <begin position="1192"/>
        <end position="1202"/>
    </location>
</feature>
<accession>A0A068WC24</accession>
<reference evidence="11" key="3">
    <citation type="submission" date="2020-10" db="UniProtKB">
        <authorList>
            <consortium name="WormBaseParasite"/>
        </authorList>
    </citation>
    <scope>IDENTIFICATION</scope>
</reference>
<feature type="disulfide bond" evidence="6">
    <location>
        <begin position="1362"/>
        <end position="1371"/>
    </location>
</feature>
<feature type="domain" description="EGF-like" evidence="8">
    <location>
        <begin position="835"/>
        <end position="871"/>
    </location>
</feature>
<dbReference type="PROSITE" id="PS50026">
    <property type="entry name" value="EGF_3"/>
    <property type="match status" value="15"/>
</dbReference>
<gene>
    <name evidence="9" type="ORF">EgrG_000997200</name>
</gene>
<dbReference type="PROSITE" id="PS01187">
    <property type="entry name" value="EGF_CA"/>
    <property type="match status" value="5"/>
</dbReference>
<feature type="domain" description="EGF-like" evidence="8">
    <location>
        <begin position="1188"/>
        <end position="1218"/>
    </location>
</feature>
<dbReference type="Pfam" id="PF14670">
    <property type="entry name" value="FXa_inhibition"/>
    <property type="match status" value="1"/>
</dbReference>
<dbReference type="InterPro" id="IPR000742">
    <property type="entry name" value="EGF"/>
</dbReference>
<dbReference type="SMART" id="SM00180">
    <property type="entry name" value="EGF_Lam"/>
    <property type="match status" value="5"/>
</dbReference>
<dbReference type="SMART" id="SM00179">
    <property type="entry name" value="EGF_CA"/>
    <property type="match status" value="16"/>
</dbReference>
<reference evidence="9" key="2">
    <citation type="submission" date="2014-06" db="EMBL/GenBank/DDBJ databases">
        <authorList>
            <person name="Aslett M."/>
        </authorList>
    </citation>
    <scope>NUCLEOTIDE SEQUENCE</scope>
</reference>
<keyword evidence="4 6" id="KW-1015">Disulfide bond</keyword>
<dbReference type="Proteomes" id="UP000492820">
    <property type="component" value="Unassembled WGS sequence"/>
</dbReference>
<feature type="domain" description="EGF-like" evidence="8">
    <location>
        <begin position="760"/>
        <end position="801"/>
    </location>
</feature>
<dbReference type="InterPro" id="IPR000152">
    <property type="entry name" value="EGF-type_Asp/Asn_hydroxyl_site"/>
</dbReference>
<evidence type="ECO:0000313" key="11">
    <source>
        <dbReference type="WBParaSite" id="EgrG_000997200"/>
    </source>
</evidence>
<dbReference type="SUPFAM" id="SSF57184">
    <property type="entry name" value="Growth factor receptor domain"/>
    <property type="match status" value="6"/>
</dbReference>
<keyword evidence="5" id="KW-0325">Glycoprotein</keyword>
<feature type="disulfide bond" evidence="6">
    <location>
        <begin position="222"/>
        <end position="232"/>
    </location>
</feature>
<dbReference type="InterPro" id="IPR052235">
    <property type="entry name" value="Nephronectin_domain"/>
</dbReference>
<feature type="chain" id="PRO_5035983378" evidence="7">
    <location>
        <begin position="18"/>
        <end position="1462"/>
    </location>
</feature>
<dbReference type="PANTHER" id="PTHR24050:SF28">
    <property type="entry name" value="UROMODULIN-LIKE"/>
    <property type="match status" value="1"/>
</dbReference>
<dbReference type="InterPro" id="IPR018097">
    <property type="entry name" value="EGF_Ca-bd_CS"/>
</dbReference>
<dbReference type="FunFam" id="2.10.25.10:FF:000240">
    <property type="entry name" value="Vitamin K-dependent protein S"/>
    <property type="match status" value="1"/>
</dbReference>
<dbReference type="InterPro" id="IPR009030">
    <property type="entry name" value="Growth_fac_rcpt_cys_sf"/>
</dbReference>
<reference evidence="9 10" key="1">
    <citation type="journal article" date="2013" name="Nature">
        <title>The genomes of four tapeworm species reveal adaptations to parasitism.</title>
        <authorList>
            <person name="Tsai I.J."/>
            <person name="Zarowiecki M."/>
            <person name="Holroyd N."/>
            <person name="Garciarrubio A."/>
            <person name="Sanchez-Flores A."/>
            <person name="Brooks K.L."/>
            <person name="Tracey A."/>
            <person name="Bobes R.J."/>
            <person name="Fragoso G."/>
            <person name="Sciutto E."/>
            <person name="Aslett M."/>
            <person name="Beasley H."/>
            <person name="Bennett H.M."/>
            <person name="Cai J."/>
            <person name="Camicia F."/>
            <person name="Clark R."/>
            <person name="Cucher M."/>
            <person name="De Silva N."/>
            <person name="Day T.A."/>
            <person name="Deplazes P."/>
            <person name="Estrada K."/>
            <person name="Fernandez C."/>
            <person name="Holland P.W."/>
            <person name="Hou J."/>
            <person name="Hu S."/>
            <person name="Huckvale T."/>
            <person name="Hung S.S."/>
            <person name="Kamenetzky L."/>
            <person name="Keane J.A."/>
            <person name="Kiss F."/>
            <person name="Koziol U."/>
            <person name="Lambert O."/>
            <person name="Liu K."/>
            <person name="Luo X."/>
            <person name="Luo Y."/>
            <person name="Macchiaroli N."/>
            <person name="Nichol S."/>
            <person name="Paps J."/>
            <person name="Parkinson J."/>
            <person name="Pouchkina-Stantcheva N."/>
            <person name="Riddiford N."/>
            <person name="Rosenzvit M."/>
            <person name="Salinas G."/>
            <person name="Wasmuth J.D."/>
            <person name="Zamanian M."/>
            <person name="Zheng Y."/>
            <person name="Cai X."/>
            <person name="Soberon X."/>
            <person name="Olson P.D."/>
            <person name="Laclette J.P."/>
            <person name="Brehm K."/>
            <person name="Berriman M."/>
            <person name="Garciarrubio A."/>
            <person name="Bobes R.J."/>
            <person name="Fragoso G."/>
            <person name="Sanchez-Flores A."/>
            <person name="Estrada K."/>
            <person name="Cevallos M.A."/>
            <person name="Morett E."/>
            <person name="Gonzalez V."/>
            <person name="Portillo T."/>
            <person name="Ochoa-Leyva A."/>
            <person name="Jose M.V."/>
            <person name="Sciutto E."/>
            <person name="Landa A."/>
            <person name="Jimenez L."/>
            <person name="Valdes V."/>
            <person name="Carrero J.C."/>
            <person name="Larralde C."/>
            <person name="Morales-Montor J."/>
            <person name="Limon-Lason J."/>
            <person name="Soberon X."/>
            <person name="Laclette J.P."/>
        </authorList>
    </citation>
    <scope>NUCLEOTIDE SEQUENCE [LARGE SCALE GENOMIC DNA]</scope>
</reference>
<feature type="domain" description="EGF-like" evidence="8">
    <location>
        <begin position="953"/>
        <end position="987"/>
    </location>
</feature>
<feature type="domain" description="EGF-like" evidence="8">
    <location>
        <begin position="685"/>
        <end position="726"/>
    </location>
</feature>
<feature type="domain" description="EGF-like" evidence="8">
    <location>
        <begin position="1103"/>
        <end position="1139"/>
    </location>
</feature>
<evidence type="ECO:0000313" key="9">
    <source>
        <dbReference type="EMBL" id="CDS17236.1"/>
    </source>
</evidence>
<name>A0A068WC24_ECHGR</name>
<sequence length="1462" mass="160462">MFWFTLSLLALLQIVAAINSTTYSEVARLIQQHGEGRENLDVVGLRPPLPSDKFNNNYIEIPEIIDNAVHEEQFPPAGRLPPGAQWNEEGQYWGYQHSPPRRVAWNEATCVPPYCIPAMCSDTGTGPLCPQNCVTENCSVGCFPFCIGGSQCIGRICHCDAFRRQSACNLIRSSDCQNFFGLSCAFGCFKPATDIPPSGCDCLIPFYVRLQPMCATESLLACPNNCSNHGICDHKTGQCMCNPGFTGPSCSSKDYCFNSLELPPCEYGCISLNNSRLCTCPETLVLQPDGVSCGNPCPPGLTGPQCSYDIDECLTGIHECEYYCVNTFGSYACRCLPGMTLNPRDNRTCIGRTCDPPCLPEQGECITGGVCKCRPGFQGPSCEFDVDECAIGTSGCNHDCINTFGSFRCLCRPGYELDSRDNKTCIEKECSPRCTPGQGECVEGRCQCKDGFEGRTCENDIDECAAGVHNCQDRCVNTYGSFRCECRYGYMLDNRDNRSCIPRDCIPQCYLGQGVCVEGQCQCTQGFRGVACERDVNECQEGFHNCEQRCINNHGSFECACYEGYRPLPTDPSRCERIKCEPECVPGQGVCNGGICQCREGFTGRFCERDVDECREGLHNCEQECVNLPGSFQCRCYEGYRPSPHNPNHCEPLTCSPECVKGQGYCRNGICECHRGYTGKACERDVDECYEGIHDCQQRCINTQGSYQCTCDEGYHPVPSDPRLCEPIRCELGCVPGQGQCIQGVCECKEGFTGVACEKDVDECRENRHRCEHSCVNTHGSYECTCSQGYQPSPYDPRRCEPLRCEPDCVPGQGACYNGVCQCNPGFTGKSCEEDVDECKLRINECDHTCVNTFGSYECRCDPGYELSLNDSHKCAPGDCMTNCVPGKGDCDKYGRCICRPGYEGPYCQHEADLCSTGHHECEHICVSLPGKRHLCRCYSGYIPDPKNPNRCIEFGCQPPCEIGQGECDMETKTCKCNSGFEGKRCEPNINECAVDNGGCSNLCVDTHGSYHCECSLGMHLAPNSTTICVNDELCDPPCWLGRGVCVAANTCKCNDGFAGKYCEIIQNACKAFRPCEQECVNLGGETYECRCRTGYVPAQPNNATACKPSCQVGENCIHGRCVVGQCVCQPGFAGERCDRDIDECSGEAGIQVMCEQRCLNTPGWYECQCESGYELQPDGFSCRRVDNGNKCPGGCLNGGVCVSRCQCPPGFRGTRCEDVVDVCREEEPCDQVCYSKPDGGYLCACHEGYELNPNGRTCSPSEACDPPCVGKAQCLRGRCICPAGFQGPRCDADIDECAMPAYVHGCAHGCRNVHGSYECICPPGYTQMPDKRTCIMEGSSDDCTRPCRNGGVCRGDNMCSCTRGFEGSDCSQDIDECVTLAPCDPDFGTCINRYGGYECVCQPGYILLLDGRHCIQEARARQAPHLVFRGHRVKGISLGTRVESGSSLRDSHLSTLKRWLR</sequence>
<dbReference type="WBParaSite" id="EgrG_000997200">
    <property type="protein sequence ID" value="EgrG_000997200"/>
    <property type="gene ID" value="EgrG_000997200"/>
</dbReference>
<protein>
    <submittedName>
        <fullName evidence="9 11">Fibrillin 1</fullName>
    </submittedName>
</protein>
<dbReference type="PROSITE" id="PS01186">
    <property type="entry name" value="EGF_2"/>
    <property type="match status" value="12"/>
</dbReference>
<evidence type="ECO:0000313" key="10">
    <source>
        <dbReference type="Proteomes" id="UP000492820"/>
    </source>
</evidence>
<evidence type="ECO:0000256" key="2">
    <source>
        <dbReference type="ARBA" id="ARBA00022729"/>
    </source>
</evidence>
<keyword evidence="1 6" id="KW-0245">EGF-like domain</keyword>
<feature type="disulfide bond" evidence="6">
    <location>
        <begin position="241"/>
        <end position="250"/>
    </location>
</feature>
<organism evidence="9">
    <name type="scientific">Echinococcus granulosus</name>
    <name type="common">Hydatid tapeworm</name>
    <dbReference type="NCBI Taxonomy" id="6210"/>
    <lineage>
        <taxon>Eukaryota</taxon>
        <taxon>Metazoa</taxon>
        <taxon>Spiralia</taxon>
        <taxon>Lophotrochozoa</taxon>
        <taxon>Platyhelminthes</taxon>
        <taxon>Cestoda</taxon>
        <taxon>Eucestoda</taxon>
        <taxon>Cyclophyllidea</taxon>
        <taxon>Taeniidae</taxon>
        <taxon>Echinococcus</taxon>
        <taxon>Echinococcus granulosus group</taxon>
    </lineage>
</organism>
<dbReference type="PROSITE" id="PS00010">
    <property type="entry name" value="ASX_HYDROXYL"/>
    <property type="match status" value="10"/>
</dbReference>
<dbReference type="GO" id="GO:0005509">
    <property type="term" value="F:calcium ion binding"/>
    <property type="evidence" value="ECO:0007669"/>
    <property type="project" value="InterPro"/>
</dbReference>
<feature type="disulfide bond" evidence="6">
    <location>
        <begin position="1129"/>
        <end position="1138"/>
    </location>
</feature>
<dbReference type="Pfam" id="PF07645">
    <property type="entry name" value="EGF_CA"/>
    <property type="match status" value="10"/>
</dbReference>
<dbReference type="InterPro" id="IPR049883">
    <property type="entry name" value="NOTCH1_EGF-like"/>
</dbReference>
<dbReference type="FunFam" id="2.10.25.10:FF:000038">
    <property type="entry name" value="Fibrillin 2"/>
    <property type="match status" value="2"/>
</dbReference>
<dbReference type="Pfam" id="PF12661">
    <property type="entry name" value="hEGF"/>
    <property type="match status" value="1"/>
</dbReference>
<evidence type="ECO:0000259" key="8">
    <source>
        <dbReference type="PROSITE" id="PS50026"/>
    </source>
</evidence>
<feature type="domain" description="EGF-like" evidence="8">
    <location>
        <begin position="610"/>
        <end position="651"/>
    </location>
</feature>
<dbReference type="FunFam" id="2.10.25.10:FF:000001">
    <property type="entry name" value="Tenascin C"/>
    <property type="match status" value="1"/>
</dbReference>
<feature type="disulfide bond" evidence="6">
    <location>
        <begin position="1208"/>
        <end position="1217"/>
    </location>
</feature>
<evidence type="ECO:0000256" key="5">
    <source>
        <dbReference type="ARBA" id="ARBA00023180"/>
    </source>
</evidence>
<dbReference type="SUPFAM" id="SSF57196">
    <property type="entry name" value="EGF/Laminin"/>
    <property type="match status" value="3"/>
</dbReference>
<keyword evidence="2 7" id="KW-0732">Signal</keyword>
<evidence type="ECO:0000256" key="6">
    <source>
        <dbReference type="PROSITE-ProRule" id="PRU00076"/>
    </source>
</evidence>
<feature type="disulfide bond" evidence="6">
    <location>
        <begin position="1054"/>
        <end position="1063"/>
    </location>
</feature>
<feature type="disulfide bond" evidence="6">
    <location>
        <begin position="1107"/>
        <end position="1117"/>
    </location>
</feature>
<feature type="domain" description="EGF-like" evidence="8">
    <location>
        <begin position="385"/>
        <end position="426"/>
    </location>
</feature>
<dbReference type="PROSITE" id="PS00022">
    <property type="entry name" value="EGF_1"/>
    <property type="match status" value="9"/>
</dbReference>
<feature type="domain" description="EGF-like" evidence="8">
    <location>
        <begin position="350"/>
        <end position="383"/>
    </location>
</feature>
<feature type="domain" description="EGF-like" evidence="8">
    <location>
        <begin position="1031"/>
        <end position="1064"/>
    </location>
</feature>